<gene>
    <name evidence="1" type="ORF">SAMN02910293_01814</name>
</gene>
<dbReference type="Proteomes" id="UP000182508">
    <property type="component" value="Unassembled WGS sequence"/>
</dbReference>
<dbReference type="Gene3D" id="1.20.1660.10">
    <property type="entry name" value="Hypothetical protein (EF3068)"/>
    <property type="match status" value="1"/>
</dbReference>
<evidence type="ECO:0000313" key="1">
    <source>
        <dbReference type="EMBL" id="SDB36804.1"/>
    </source>
</evidence>
<dbReference type="Gene3D" id="1.25.40.290">
    <property type="entry name" value="ARM repeat domains"/>
    <property type="match status" value="1"/>
</dbReference>
<sequence length="218" mass="25910">MKYKEVKSHFEELADAEKAKEMSAYMRNHFVFYGIPTPARRACYKDLLKSEKKKKVIDWDFLDACWNDQHRECQYLVRDYLTAMKAFVTFDDIPKIEGYVRSKQWWDSIDGLDKVIGHIGLTDKRVDDLMLTWAADDDFWVRRLAIDHQLGRKEKTNTELLEKILVMNFGSDEFFINKAIGWSLRDYSKTNPDWVRSFFQKYDSQMAPLSIREGSKYI</sequence>
<dbReference type="EMBL" id="FMXP01000027">
    <property type="protein sequence ID" value="SDB36804.1"/>
    <property type="molecule type" value="Genomic_DNA"/>
</dbReference>
<reference evidence="1 2" key="1">
    <citation type="submission" date="2016-10" db="EMBL/GenBank/DDBJ databases">
        <authorList>
            <person name="de Groot N.N."/>
        </authorList>
    </citation>
    <scope>NUCLEOTIDE SEQUENCE [LARGE SCALE GENOMIC DNA]</scope>
    <source>
        <strain evidence="1 2">A-4</strain>
    </source>
</reference>
<dbReference type="InterPro" id="IPR016024">
    <property type="entry name" value="ARM-type_fold"/>
</dbReference>
<dbReference type="AlphaFoldDB" id="A0A1G6CVD6"/>
<keyword evidence="2" id="KW-1185">Reference proteome</keyword>
<dbReference type="Pfam" id="PF08713">
    <property type="entry name" value="DNA_alkylation"/>
    <property type="match status" value="1"/>
</dbReference>
<organism evidence="1 2">
    <name type="scientific">Streptococcus henryi</name>
    <dbReference type="NCBI Taxonomy" id="439219"/>
    <lineage>
        <taxon>Bacteria</taxon>
        <taxon>Bacillati</taxon>
        <taxon>Bacillota</taxon>
        <taxon>Bacilli</taxon>
        <taxon>Lactobacillales</taxon>
        <taxon>Streptococcaceae</taxon>
        <taxon>Streptococcus</taxon>
    </lineage>
</organism>
<dbReference type="PANTHER" id="PTHR34070:SF1">
    <property type="entry name" value="DNA ALKYLATION REPAIR PROTEIN"/>
    <property type="match status" value="1"/>
</dbReference>
<dbReference type="CDD" id="cd07064">
    <property type="entry name" value="AlkD_like_1"/>
    <property type="match status" value="1"/>
</dbReference>
<protein>
    <submittedName>
        <fullName evidence="1">3-methyladenine DNA glycosylase AlkD</fullName>
    </submittedName>
</protein>
<name>A0A1G6CVD6_9STRE</name>
<dbReference type="eggNOG" id="COG4912">
    <property type="taxonomic scope" value="Bacteria"/>
</dbReference>
<dbReference type="SUPFAM" id="SSF48371">
    <property type="entry name" value="ARM repeat"/>
    <property type="match status" value="1"/>
</dbReference>
<dbReference type="STRING" id="439219.SAMN02910293_01814"/>
<dbReference type="InterPro" id="IPR014825">
    <property type="entry name" value="DNA_alkylation"/>
</dbReference>
<evidence type="ECO:0000313" key="2">
    <source>
        <dbReference type="Proteomes" id="UP000182508"/>
    </source>
</evidence>
<accession>A0A1G6CVD6</accession>
<proteinExistence type="predicted"/>
<dbReference type="PANTHER" id="PTHR34070">
    <property type="entry name" value="ARMADILLO-TYPE FOLD"/>
    <property type="match status" value="1"/>
</dbReference>